<comment type="caution">
    <text evidence="1">The sequence shown here is derived from an EMBL/GenBank/DDBJ whole genome shotgun (WGS) entry which is preliminary data.</text>
</comment>
<protein>
    <submittedName>
        <fullName evidence="1">Uncharacterized protein</fullName>
    </submittedName>
</protein>
<evidence type="ECO:0000313" key="2">
    <source>
        <dbReference type="Proteomes" id="UP001417504"/>
    </source>
</evidence>
<gene>
    <name evidence="1" type="ORF">Sjap_008771</name>
</gene>
<evidence type="ECO:0000313" key="1">
    <source>
        <dbReference type="EMBL" id="KAK9138177.1"/>
    </source>
</evidence>
<dbReference type="AlphaFoldDB" id="A0AAP0JQA4"/>
<sequence>MAAQALELPPDLKELRMEGFLGVKLSLEFLDHLVEIVNVNCNMLKEVTLAKAAHTTLCIKNCLKFALAFNMEGSLLMFTMQ</sequence>
<keyword evidence="2" id="KW-1185">Reference proteome</keyword>
<reference evidence="1 2" key="1">
    <citation type="submission" date="2024-01" db="EMBL/GenBank/DDBJ databases">
        <title>Genome assemblies of Stephania.</title>
        <authorList>
            <person name="Yang L."/>
        </authorList>
    </citation>
    <scope>NUCLEOTIDE SEQUENCE [LARGE SCALE GENOMIC DNA]</scope>
    <source>
        <strain evidence="1">QJT</strain>
        <tissue evidence="1">Leaf</tissue>
    </source>
</reference>
<name>A0AAP0JQA4_9MAGN</name>
<dbReference type="EMBL" id="JBBNAE010000003">
    <property type="protein sequence ID" value="KAK9138177.1"/>
    <property type="molecule type" value="Genomic_DNA"/>
</dbReference>
<proteinExistence type="predicted"/>
<organism evidence="1 2">
    <name type="scientific">Stephania japonica</name>
    <dbReference type="NCBI Taxonomy" id="461633"/>
    <lineage>
        <taxon>Eukaryota</taxon>
        <taxon>Viridiplantae</taxon>
        <taxon>Streptophyta</taxon>
        <taxon>Embryophyta</taxon>
        <taxon>Tracheophyta</taxon>
        <taxon>Spermatophyta</taxon>
        <taxon>Magnoliopsida</taxon>
        <taxon>Ranunculales</taxon>
        <taxon>Menispermaceae</taxon>
        <taxon>Menispermoideae</taxon>
        <taxon>Cissampelideae</taxon>
        <taxon>Stephania</taxon>
    </lineage>
</organism>
<accession>A0AAP0JQA4</accession>
<dbReference type="Proteomes" id="UP001417504">
    <property type="component" value="Unassembled WGS sequence"/>
</dbReference>